<dbReference type="Gramene" id="GBG92859">
    <property type="protein sequence ID" value="GBG92859"/>
    <property type="gene ID" value="CBR_g57539"/>
</dbReference>
<evidence type="ECO:0000313" key="1">
    <source>
        <dbReference type="EMBL" id="GBG92859.1"/>
    </source>
</evidence>
<dbReference type="AlphaFoldDB" id="A0A388MED9"/>
<keyword evidence="2" id="KW-1185">Reference proteome</keyword>
<organism evidence="1 2">
    <name type="scientific">Chara braunii</name>
    <name type="common">Braun's stonewort</name>
    <dbReference type="NCBI Taxonomy" id="69332"/>
    <lineage>
        <taxon>Eukaryota</taxon>
        <taxon>Viridiplantae</taxon>
        <taxon>Streptophyta</taxon>
        <taxon>Charophyceae</taxon>
        <taxon>Charales</taxon>
        <taxon>Characeae</taxon>
        <taxon>Chara</taxon>
    </lineage>
</organism>
<dbReference type="Proteomes" id="UP000265515">
    <property type="component" value="Unassembled WGS sequence"/>
</dbReference>
<proteinExistence type="predicted"/>
<protein>
    <submittedName>
        <fullName evidence="1">Uncharacterized protein</fullName>
    </submittedName>
</protein>
<accession>A0A388MED9</accession>
<comment type="caution">
    <text evidence="1">The sequence shown here is derived from an EMBL/GenBank/DDBJ whole genome shotgun (WGS) entry which is preliminary data.</text>
</comment>
<name>A0A388MED9_CHABU</name>
<evidence type="ECO:0000313" key="2">
    <source>
        <dbReference type="Proteomes" id="UP000265515"/>
    </source>
</evidence>
<reference evidence="1 2" key="1">
    <citation type="journal article" date="2018" name="Cell">
        <title>The Chara Genome: Secondary Complexity and Implications for Plant Terrestrialization.</title>
        <authorList>
            <person name="Nishiyama T."/>
            <person name="Sakayama H."/>
            <person name="Vries J.D."/>
            <person name="Buschmann H."/>
            <person name="Saint-Marcoux D."/>
            <person name="Ullrich K.K."/>
            <person name="Haas F.B."/>
            <person name="Vanderstraeten L."/>
            <person name="Becker D."/>
            <person name="Lang D."/>
            <person name="Vosolsobe S."/>
            <person name="Rombauts S."/>
            <person name="Wilhelmsson P.K.I."/>
            <person name="Janitza P."/>
            <person name="Kern R."/>
            <person name="Heyl A."/>
            <person name="Rumpler F."/>
            <person name="Villalobos L.I.A.C."/>
            <person name="Clay J.M."/>
            <person name="Skokan R."/>
            <person name="Toyoda A."/>
            <person name="Suzuki Y."/>
            <person name="Kagoshima H."/>
            <person name="Schijlen E."/>
            <person name="Tajeshwar N."/>
            <person name="Catarino B."/>
            <person name="Hetherington A.J."/>
            <person name="Saltykova A."/>
            <person name="Bonnot C."/>
            <person name="Breuninger H."/>
            <person name="Symeonidi A."/>
            <person name="Radhakrishnan G.V."/>
            <person name="Van Nieuwerburgh F."/>
            <person name="Deforce D."/>
            <person name="Chang C."/>
            <person name="Karol K.G."/>
            <person name="Hedrich R."/>
            <person name="Ulvskov P."/>
            <person name="Glockner G."/>
            <person name="Delwiche C.F."/>
            <person name="Petrasek J."/>
            <person name="Van de Peer Y."/>
            <person name="Friml J."/>
            <person name="Beilby M."/>
            <person name="Dolan L."/>
            <person name="Kohara Y."/>
            <person name="Sugano S."/>
            <person name="Fujiyama A."/>
            <person name="Delaux P.-M."/>
            <person name="Quint M."/>
            <person name="TheiBen G."/>
            <person name="Hagemann M."/>
            <person name="Harholt J."/>
            <person name="Dunand C."/>
            <person name="Zachgo S."/>
            <person name="Langdale J."/>
            <person name="Maumus F."/>
            <person name="Straeten D.V.D."/>
            <person name="Gould S.B."/>
            <person name="Rensing S.A."/>
        </authorList>
    </citation>
    <scope>NUCLEOTIDE SEQUENCE [LARGE SCALE GENOMIC DNA]</scope>
    <source>
        <strain evidence="1 2">S276</strain>
    </source>
</reference>
<sequence>MGLESVVNLSEGWEHYRCCTGGEQGQVPAPMLTLIDQGLICRHMVSSFWMCACVSTASDLKCTVRHATTGLVALDVD</sequence>
<dbReference type="EMBL" id="BFEA01001152">
    <property type="protein sequence ID" value="GBG92859.1"/>
    <property type="molecule type" value="Genomic_DNA"/>
</dbReference>
<gene>
    <name evidence="1" type="ORF">CBR_g57539</name>
</gene>